<organism evidence="1">
    <name type="scientific">Utricularia reniformis</name>
    <dbReference type="NCBI Taxonomy" id="192314"/>
    <lineage>
        <taxon>Eukaryota</taxon>
        <taxon>Viridiplantae</taxon>
        <taxon>Streptophyta</taxon>
        <taxon>Embryophyta</taxon>
        <taxon>Tracheophyta</taxon>
        <taxon>Spermatophyta</taxon>
        <taxon>Magnoliopsida</taxon>
        <taxon>eudicotyledons</taxon>
        <taxon>Gunneridae</taxon>
        <taxon>Pentapetalae</taxon>
        <taxon>asterids</taxon>
        <taxon>lamiids</taxon>
        <taxon>Lamiales</taxon>
        <taxon>Lentibulariaceae</taxon>
        <taxon>Utricularia</taxon>
    </lineage>
</organism>
<accession>A0A1Y0B3Z1</accession>
<protein>
    <submittedName>
        <fullName evidence="1">Uncharacterized protein</fullName>
    </submittedName>
</protein>
<proteinExistence type="predicted"/>
<dbReference type="AlphaFoldDB" id="A0A1Y0B3Z1"/>
<gene>
    <name evidence="1" type="ORF">AEK19_MT2015</name>
</gene>
<sequence>MNLPHPPWAAGGVPFGYDLVLRCSDVCGSLHFPA</sequence>
<evidence type="ECO:0000313" key="1">
    <source>
        <dbReference type="EMBL" id="ART32175.1"/>
    </source>
</evidence>
<name>A0A1Y0B3Z1_9LAMI</name>
<dbReference type="EMBL" id="KY774314">
    <property type="protein sequence ID" value="ART32175.1"/>
    <property type="molecule type" value="Genomic_DNA"/>
</dbReference>
<keyword evidence="1" id="KW-0496">Mitochondrion</keyword>
<geneLocation type="mitochondrion" evidence="1"/>
<reference evidence="1" key="1">
    <citation type="submission" date="2017-03" db="EMBL/GenBank/DDBJ databases">
        <title>The mitochondrial genome of the carnivorous plant Utricularia reniformis (Lentibulariaceae): structure, comparative analysis and evolutionary landmarks.</title>
        <authorList>
            <person name="Silva S.R."/>
            <person name="Alvarenga D.O."/>
            <person name="Michael T.P."/>
            <person name="Miranda V.F.O."/>
            <person name="Varani A.M."/>
        </authorList>
    </citation>
    <scope>NUCLEOTIDE SEQUENCE</scope>
</reference>